<dbReference type="eggNOG" id="COG0383">
    <property type="taxonomic scope" value="Bacteria"/>
</dbReference>
<dbReference type="SUPFAM" id="SSF88688">
    <property type="entry name" value="Families 57/38 glycoside transferase middle domain"/>
    <property type="match status" value="1"/>
</dbReference>
<dbReference type="InterPro" id="IPR027291">
    <property type="entry name" value="Glyco_hydro_38_N_sf"/>
</dbReference>
<dbReference type="RefSeq" id="WP_006808417.1">
    <property type="nucleotide sequence ID" value="NZ_ADAD01000195.1"/>
</dbReference>
<evidence type="ECO:0000313" key="6">
    <source>
        <dbReference type="EMBL" id="EEY33964.1"/>
    </source>
</evidence>
<sequence length="904" mass="105801">MSINKEKKYNFPVIPHTHWDREWYFTTSRSKIYSLNHFKEIFDVLENNDNFKHFLLDAQLSIIDDYLEFHPYDEERIKRLVSKGKLIIGPWYTQTDQMVISGESIIRNLYYGIERAKYFGNYMKTGYMPDSFGQSAQMPQILNGFDINYNTFKRGLSDRHYPKNEFYWEAPDGSKVFNMYLDRYGNFVYFTSEEDSLNNLMEKLKEETDRRSLVGTLTLYNGEDQRPIRKNLPEIIEKLNKLHPDSNFYISTIDEVMKKTENNGFHYDTVKGEMTAGQFSRVHKSIYSTRADLKIKNNKNENYIVNIAEPLNTIAYKLGFQYENKVFEKVWKLMAENAAHDSIGMCNSDKTNKSIEYRCDTVKSLTENSVELKMREIGSSIPEKDIFQFQVYNLLPYERSGILKAEIFTPSIEFEICDTDDNVYEIEILKSEKLAERIKNKMKSEVGFNTNDNPRWIKENVEIYKTEVLIYIKNLHPMGYKTLFIREKSLKISKSSIEKNNVVENENLKVTVCENGSIIIKNKKENFERKGFLILENSGDEGDTYDYSEPYKDRIITSENSTIEVLEIKNNSLLHEIKYSLKMNIPYNLKMRKKNEDEVINEFFVTLSLEKESFLLKVDIEVENKAIEHRTRVLFKTEIESKESIADQQFGIIKRPVYLPEVENWRENGWNEKPRTIEAMQSFVSLSDKCGTVSIMTDCVREYQVIGEKYDTIALTLFRSVPEMGKADLQDRPGRASGMADYLTPDARLLKKLNFNFAIFISKNEFSASDMANLSKEYLTPFQYYQAAEFKNVDIFFLMNKPEIQSTPFSYSLFSFENKDCVLSTVKKAEKENSLIIRIYNPDDIKATDFSMIYNEETDKADLVKFNEETIMGGIDFSFEKSGEKSRIIINEVKTCQALTIRMK</sequence>
<dbReference type="AlphaFoldDB" id="D0GPJ9"/>
<accession>D0GPJ9</accession>
<keyword evidence="2" id="KW-0479">Metal-binding</keyword>
<dbReference type="SUPFAM" id="SSF74650">
    <property type="entry name" value="Galactose mutarotase-like"/>
    <property type="match status" value="1"/>
</dbReference>
<keyword evidence="7" id="KW-1185">Reference proteome</keyword>
<reference evidence="6 7" key="1">
    <citation type="submission" date="2009-10" db="EMBL/GenBank/DDBJ databases">
        <authorList>
            <person name="Harkins D.M."/>
            <person name="Madupu R."/>
            <person name="Durkin A.S."/>
            <person name="Torralba M."/>
            <person name="Methe B."/>
            <person name="Sutton G.G."/>
            <person name="Strausberg R.L."/>
            <person name="Nelson K.E."/>
        </authorList>
    </citation>
    <scope>NUCLEOTIDE SEQUENCE [LARGE SCALE GENOMIC DNA]</scope>
    <source>
        <strain evidence="6 7">F0264</strain>
    </source>
</reference>
<name>D0GPJ9_9FUSO</name>
<dbReference type="PANTHER" id="PTHR46017:SF2">
    <property type="entry name" value="MANNOSYLGLYCERATE HYDROLASE"/>
    <property type="match status" value="1"/>
</dbReference>
<dbReference type="PANTHER" id="PTHR46017">
    <property type="entry name" value="ALPHA-MANNOSIDASE 2C1"/>
    <property type="match status" value="1"/>
</dbReference>
<dbReference type="InterPro" id="IPR011013">
    <property type="entry name" value="Gal_mutarotase_sf_dom"/>
</dbReference>
<evidence type="ECO:0000256" key="2">
    <source>
        <dbReference type="ARBA" id="ARBA00022723"/>
    </source>
</evidence>
<feature type="domain" description="Glycoside hydrolase family 38 central" evidence="5">
    <location>
        <begin position="281"/>
        <end position="359"/>
    </location>
</feature>
<dbReference type="Gene3D" id="3.20.110.10">
    <property type="entry name" value="Glycoside hydrolase 38, N terminal domain"/>
    <property type="match status" value="1"/>
</dbReference>
<dbReference type="Pfam" id="PF01074">
    <property type="entry name" value="Glyco_hydro_38N"/>
    <property type="match status" value="1"/>
</dbReference>
<evidence type="ECO:0000256" key="4">
    <source>
        <dbReference type="ARBA" id="ARBA00023295"/>
    </source>
</evidence>
<comment type="caution">
    <text evidence="6">The sequence shown here is derived from an EMBL/GenBank/DDBJ whole genome shotgun (WGS) entry which is preliminary data.</text>
</comment>
<dbReference type="GO" id="GO:0030246">
    <property type="term" value="F:carbohydrate binding"/>
    <property type="evidence" value="ECO:0007669"/>
    <property type="project" value="InterPro"/>
</dbReference>
<dbReference type="Pfam" id="PF09261">
    <property type="entry name" value="Alpha-mann_mid"/>
    <property type="match status" value="1"/>
</dbReference>
<keyword evidence="4" id="KW-0326">Glycosidase</keyword>
<dbReference type="InterPro" id="IPR037094">
    <property type="entry name" value="Glyco_hydro_38_cen_sf"/>
</dbReference>
<dbReference type="Gene3D" id="2.70.98.30">
    <property type="entry name" value="Golgi alpha-mannosidase II, domain 4"/>
    <property type="match status" value="1"/>
</dbReference>
<organism evidence="6 7">
    <name type="scientific">Pseudoleptotrichia goodfellowii F0264</name>
    <dbReference type="NCBI Taxonomy" id="596323"/>
    <lineage>
        <taxon>Bacteria</taxon>
        <taxon>Fusobacteriati</taxon>
        <taxon>Fusobacteriota</taxon>
        <taxon>Fusobacteriia</taxon>
        <taxon>Fusobacteriales</taxon>
        <taxon>Leptotrichiaceae</taxon>
        <taxon>Pseudoleptotrichia</taxon>
    </lineage>
</organism>
<dbReference type="GO" id="GO:0046872">
    <property type="term" value="F:metal ion binding"/>
    <property type="evidence" value="ECO:0007669"/>
    <property type="project" value="UniProtKB-KW"/>
</dbReference>
<evidence type="ECO:0000256" key="3">
    <source>
        <dbReference type="ARBA" id="ARBA00022801"/>
    </source>
</evidence>
<dbReference type="GO" id="GO:0009313">
    <property type="term" value="P:oligosaccharide catabolic process"/>
    <property type="evidence" value="ECO:0007669"/>
    <property type="project" value="TreeGrafter"/>
</dbReference>
<dbReference type="InterPro" id="IPR011682">
    <property type="entry name" value="Glyco_hydro_38_C"/>
</dbReference>
<dbReference type="Pfam" id="PF07748">
    <property type="entry name" value="Glyco_hydro_38C"/>
    <property type="match status" value="1"/>
</dbReference>
<dbReference type="SUPFAM" id="SSF88713">
    <property type="entry name" value="Glycoside hydrolase/deacetylase"/>
    <property type="match status" value="1"/>
</dbReference>
<protein>
    <submittedName>
        <fullName evidence="6">Glycosyl hydrolase family 38 N-terminal domain protein</fullName>
    </submittedName>
</protein>
<dbReference type="CDD" id="cd10815">
    <property type="entry name" value="GH38N_AMII_EcMngB_like"/>
    <property type="match status" value="1"/>
</dbReference>
<evidence type="ECO:0000256" key="1">
    <source>
        <dbReference type="ARBA" id="ARBA00009792"/>
    </source>
</evidence>
<dbReference type="InterPro" id="IPR011330">
    <property type="entry name" value="Glyco_hydro/deAcase_b/a-brl"/>
</dbReference>
<gene>
    <name evidence="6" type="ORF">HMPREF0554_0033</name>
</gene>
<keyword evidence="3 6" id="KW-0378">Hydrolase</keyword>
<comment type="similarity">
    <text evidence="1">Belongs to the glycosyl hydrolase 38 family.</text>
</comment>
<dbReference type="Proteomes" id="UP000004226">
    <property type="component" value="Unassembled WGS sequence"/>
</dbReference>
<dbReference type="SMART" id="SM00872">
    <property type="entry name" value="Alpha-mann_mid"/>
    <property type="match status" value="1"/>
</dbReference>
<dbReference type="Gene3D" id="1.20.1270.50">
    <property type="entry name" value="Glycoside hydrolase family 38, central domain"/>
    <property type="match status" value="1"/>
</dbReference>
<dbReference type="InterPro" id="IPR000602">
    <property type="entry name" value="Glyco_hydro_38_N"/>
</dbReference>
<dbReference type="InterPro" id="IPR015341">
    <property type="entry name" value="Glyco_hydro_38_cen"/>
</dbReference>
<dbReference type="GO" id="GO:0006013">
    <property type="term" value="P:mannose metabolic process"/>
    <property type="evidence" value="ECO:0007669"/>
    <property type="project" value="InterPro"/>
</dbReference>
<proteinExistence type="inferred from homology"/>
<evidence type="ECO:0000259" key="5">
    <source>
        <dbReference type="SMART" id="SM00872"/>
    </source>
</evidence>
<dbReference type="EMBL" id="ADAD01000195">
    <property type="protein sequence ID" value="EEY33964.1"/>
    <property type="molecule type" value="Genomic_DNA"/>
</dbReference>
<dbReference type="InterPro" id="IPR028995">
    <property type="entry name" value="Glyco_hydro_57/38_cen_sf"/>
</dbReference>
<dbReference type="GO" id="GO:0004559">
    <property type="term" value="F:alpha-mannosidase activity"/>
    <property type="evidence" value="ECO:0007669"/>
    <property type="project" value="InterPro"/>
</dbReference>
<evidence type="ECO:0000313" key="7">
    <source>
        <dbReference type="Proteomes" id="UP000004226"/>
    </source>
</evidence>